<comment type="caution">
    <text evidence="2">The sequence shown here is derived from an EMBL/GenBank/DDBJ whole genome shotgun (WGS) entry which is preliminary data.</text>
</comment>
<keyword evidence="3" id="KW-1185">Reference proteome</keyword>
<dbReference type="RefSeq" id="WP_346824362.1">
    <property type="nucleotide sequence ID" value="NZ_JBDKWZ010000024.1"/>
</dbReference>
<evidence type="ECO:0008006" key="4">
    <source>
        <dbReference type="Google" id="ProtNLM"/>
    </source>
</evidence>
<reference evidence="2 3" key="1">
    <citation type="submission" date="2024-04" db="EMBL/GenBank/DDBJ databases">
        <title>Novel genus in family Flammeovirgaceae.</title>
        <authorList>
            <person name="Nguyen T.H."/>
            <person name="Vuong T.Q."/>
            <person name="Le H."/>
            <person name="Kim S.-G."/>
        </authorList>
    </citation>
    <scope>NUCLEOTIDE SEQUENCE [LARGE SCALE GENOMIC DNA]</scope>
    <source>
        <strain evidence="2 3">JCM 23209</strain>
    </source>
</reference>
<accession>A0AAW9S5Q8</accession>
<name>A0AAW9S5Q8_9BACT</name>
<feature type="transmembrane region" description="Helical" evidence="1">
    <location>
        <begin position="86"/>
        <end position="105"/>
    </location>
</feature>
<gene>
    <name evidence="2" type="ORF">AAG747_26950</name>
</gene>
<sequence>MRVLFITILSLVLITSSSCAMKRYLVEQFQMHKSVLVKSFPVPGTTSSSDHSKETAQSSCTSQSGDITTGMYLQTIFKVLNFKLPWGWMASFMFASWGLLGCWELRKVRLFYRSQRPPLSPVPIYLKLGQLLLYH</sequence>
<keyword evidence="1" id="KW-1133">Transmembrane helix</keyword>
<evidence type="ECO:0000313" key="3">
    <source>
        <dbReference type="Proteomes" id="UP001403385"/>
    </source>
</evidence>
<keyword evidence="1" id="KW-0472">Membrane</keyword>
<evidence type="ECO:0000256" key="1">
    <source>
        <dbReference type="SAM" id="Phobius"/>
    </source>
</evidence>
<organism evidence="2 3">
    <name type="scientific">Rapidithrix thailandica</name>
    <dbReference type="NCBI Taxonomy" id="413964"/>
    <lineage>
        <taxon>Bacteria</taxon>
        <taxon>Pseudomonadati</taxon>
        <taxon>Bacteroidota</taxon>
        <taxon>Cytophagia</taxon>
        <taxon>Cytophagales</taxon>
        <taxon>Flammeovirgaceae</taxon>
        <taxon>Rapidithrix</taxon>
    </lineage>
</organism>
<dbReference type="EMBL" id="JBDKWZ010000024">
    <property type="protein sequence ID" value="MEN7551582.1"/>
    <property type="molecule type" value="Genomic_DNA"/>
</dbReference>
<dbReference type="AlphaFoldDB" id="A0AAW9S5Q8"/>
<dbReference type="PROSITE" id="PS51257">
    <property type="entry name" value="PROKAR_LIPOPROTEIN"/>
    <property type="match status" value="1"/>
</dbReference>
<evidence type="ECO:0000313" key="2">
    <source>
        <dbReference type="EMBL" id="MEN7551582.1"/>
    </source>
</evidence>
<dbReference type="Proteomes" id="UP001403385">
    <property type="component" value="Unassembled WGS sequence"/>
</dbReference>
<proteinExistence type="predicted"/>
<protein>
    <recommendedName>
        <fullName evidence="4">ATP synthase F0 subunit 8</fullName>
    </recommendedName>
</protein>
<keyword evidence="1" id="KW-0812">Transmembrane</keyword>